<proteinExistence type="predicted"/>
<dbReference type="Pfam" id="PF04194">
    <property type="entry name" value="PDCD2_C"/>
    <property type="match status" value="1"/>
</dbReference>
<evidence type="ECO:0000313" key="3">
    <source>
        <dbReference type="EMBL" id="PSC69193.1"/>
    </source>
</evidence>
<dbReference type="EMBL" id="LHPF02000028">
    <property type="protein sequence ID" value="PSC69193.1"/>
    <property type="molecule type" value="Genomic_DNA"/>
</dbReference>
<dbReference type="PANTHER" id="PTHR12298">
    <property type="entry name" value="PCDC2 PROGRAMMED CELL DEATH PROTEIN 2 -RELATED"/>
    <property type="match status" value="1"/>
</dbReference>
<name>A0A2P6V523_9CHLO</name>
<dbReference type="STRING" id="554055.A0A2P6V523"/>
<evidence type="ECO:0000259" key="2">
    <source>
        <dbReference type="Pfam" id="PF04194"/>
    </source>
</evidence>
<reference evidence="3 4" key="1">
    <citation type="journal article" date="2018" name="Plant J.">
        <title>Genome sequences of Chlorella sorokiniana UTEX 1602 and Micractinium conductrix SAG 241.80: implications to maltose excretion by a green alga.</title>
        <authorList>
            <person name="Arriola M.B."/>
            <person name="Velmurugan N."/>
            <person name="Zhang Y."/>
            <person name="Plunkett M.H."/>
            <person name="Hondzo H."/>
            <person name="Barney B.M."/>
        </authorList>
    </citation>
    <scope>NUCLEOTIDE SEQUENCE [LARGE SCALE GENOMIC DNA]</scope>
    <source>
        <strain evidence="3 4">SAG 241.80</strain>
    </source>
</reference>
<keyword evidence="4" id="KW-1185">Reference proteome</keyword>
<dbReference type="GO" id="GO:0005737">
    <property type="term" value="C:cytoplasm"/>
    <property type="evidence" value="ECO:0007669"/>
    <property type="project" value="InterPro"/>
</dbReference>
<dbReference type="PANTHER" id="PTHR12298:SF4">
    <property type="entry name" value="PROGRAMMED CELL DEATH PROTEIN 2"/>
    <property type="match status" value="1"/>
</dbReference>
<sequence>MAPREQEPESDGESEGGLEWLLGFVERPRKRTDLLRHRFPSKVGGHPAWLDPLHLPTDDQLTCRVTGKPLDFLLQVYAPSEDNPSAFHRTVSLFISPEGDKLAQAGTVRALRCQLPRQNRFYPPEPPKKTDVRPPQLPEDDRRASLARDRWRVLEAEQQAQQAQQQGGPMELEGEEAVGESGSQQPPAALAPRLYAEAELVVEPEEDGSDDDGAGRDEHVRRLVQQYKQQGGEGVGYSEEELPASLVDELEERVSPEQRHFAAFQARVGKEPAQCLRYCFDAAAKPLWPSSKNVPGAADIPNCERCGAPRKFEFQVMPQMIVHLGVPADDPAAPDWGGIAVYSCSASCDSGVQPGATPPEESAYLEEFVWVQESA</sequence>
<dbReference type="AlphaFoldDB" id="A0A2P6V523"/>
<comment type="caution">
    <text evidence="3">The sequence shown here is derived from an EMBL/GenBank/DDBJ whole genome shotgun (WGS) entry which is preliminary data.</text>
</comment>
<accession>A0A2P6V523</accession>
<dbReference type="Proteomes" id="UP000239649">
    <property type="component" value="Unassembled WGS sequence"/>
</dbReference>
<feature type="region of interest" description="Disordered" evidence="1">
    <location>
        <begin position="156"/>
        <end position="188"/>
    </location>
</feature>
<organism evidence="3 4">
    <name type="scientific">Micractinium conductrix</name>
    <dbReference type="NCBI Taxonomy" id="554055"/>
    <lineage>
        <taxon>Eukaryota</taxon>
        <taxon>Viridiplantae</taxon>
        <taxon>Chlorophyta</taxon>
        <taxon>core chlorophytes</taxon>
        <taxon>Trebouxiophyceae</taxon>
        <taxon>Chlorellales</taxon>
        <taxon>Chlorellaceae</taxon>
        <taxon>Chlorella clade</taxon>
        <taxon>Micractinium</taxon>
    </lineage>
</organism>
<feature type="domain" description="Programmed cell death protein 2 C-terminal" evidence="2">
    <location>
        <begin position="259"/>
        <end position="373"/>
    </location>
</feature>
<feature type="compositionally biased region" description="Low complexity" evidence="1">
    <location>
        <begin position="156"/>
        <end position="166"/>
    </location>
</feature>
<evidence type="ECO:0000313" key="4">
    <source>
        <dbReference type="Proteomes" id="UP000239649"/>
    </source>
</evidence>
<dbReference type="OrthoDB" id="443682at2759"/>
<gene>
    <name evidence="3" type="ORF">C2E20_7269</name>
</gene>
<evidence type="ECO:0000256" key="1">
    <source>
        <dbReference type="SAM" id="MobiDB-lite"/>
    </source>
</evidence>
<protein>
    <submittedName>
        <fullName evidence="3">Programmed cell death 2</fullName>
    </submittedName>
</protein>
<dbReference type="InterPro" id="IPR007320">
    <property type="entry name" value="PDCD2_C"/>
</dbReference>
<feature type="region of interest" description="Disordered" evidence="1">
    <location>
        <begin position="117"/>
        <end position="143"/>
    </location>
</feature>